<feature type="region of interest" description="Disordered" evidence="5">
    <location>
        <begin position="24"/>
        <end position="49"/>
    </location>
</feature>
<comment type="subcellular location">
    <subcellularLocation>
        <location evidence="1">Membrane</location>
        <topology evidence="1">Single-pass membrane protein</topology>
    </subcellularLocation>
</comment>
<dbReference type="EMBL" id="MU001670">
    <property type="protein sequence ID" value="KAF2462382.1"/>
    <property type="molecule type" value="Genomic_DNA"/>
</dbReference>
<evidence type="ECO:0000256" key="6">
    <source>
        <dbReference type="SAM" id="SignalP"/>
    </source>
</evidence>
<dbReference type="AlphaFoldDB" id="A0A6A6PEX8"/>
<dbReference type="PANTHER" id="PTHR15407:SF28">
    <property type="entry name" value="RIBITOL-5-PHOSPHATE TRANSFERASE FKTN"/>
    <property type="match status" value="1"/>
</dbReference>
<protein>
    <submittedName>
        <fullName evidence="8">LicD family-domain-containing protein</fullName>
    </submittedName>
</protein>
<dbReference type="GO" id="GO:0009100">
    <property type="term" value="P:glycoprotein metabolic process"/>
    <property type="evidence" value="ECO:0007669"/>
    <property type="project" value="UniProtKB-ARBA"/>
</dbReference>
<keyword evidence="4" id="KW-0472">Membrane</keyword>
<name>A0A6A6PEX8_9PEZI</name>
<evidence type="ECO:0000313" key="9">
    <source>
        <dbReference type="Proteomes" id="UP000799766"/>
    </source>
</evidence>
<feature type="signal peptide" evidence="6">
    <location>
        <begin position="1"/>
        <end position="21"/>
    </location>
</feature>
<dbReference type="Pfam" id="PF04991">
    <property type="entry name" value="LicD"/>
    <property type="match status" value="1"/>
</dbReference>
<feature type="compositionally biased region" description="Basic and acidic residues" evidence="5">
    <location>
        <begin position="27"/>
        <end position="49"/>
    </location>
</feature>
<dbReference type="Proteomes" id="UP000799766">
    <property type="component" value="Unassembled WGS sequence"/>
</dbReference>
<evidence type="ECO:0000313" key="8">
    <source>
        <dbReference type="EMBL" id="KAF2462382.1"/>
    </source>
</evidence>
<feature type="chain" id="PRO_5025434690" evidence="6">
    <location>
        <begin position="22"/>
        <end position="286"/>
    </location>
</feature>
<accession>A0A6A6PEX8</accession>
<keyword evidence="2" id="KW-0812">Transmembrane</keyword>
<dbReference type="InterPro" id="IPR009644">
    <property type="entry name" value="FKTN/MNN4/W02B3.4-1"/>
</dbReference>
<dbReference type="OrthoDB" id="444255at2759"/>
<evidence type="ECO:0000256" key="3">
    <source>
        <dbReference type="ARBA" id="ARBA00022989"/>
    </source>
</evidence>
<organism evidence="8 9">
    <name type="scientific">Lineolata rhizophorae</name>
    <dbReference type="NCBI Taxonomy" id="578093"/>
    <lineage>
        <taxon>Eukaryota</taxon>
        <taxon>Fungi</taxon>
        <taxon>Dikarya</taxon>
        <taxon>Ascomycota</taxon>
        <taxon>Pezizomycotina</taxon>
        <taxon>Dothideomycetes</taxon>
        <taxon>Dothideomycetes incertae sedis</taxon>
        <taxon>Lineolatales</taxon>
        <taxon>Lineolataceae</taxon>
        <taxon>Lineolata</taxon>
    </lineage>
</organism>
<evidence type="ECO:0000259" key="7">
    <source>
        <dbReference type="Pfam" id="PF04991"/>
    </source>
</evidence>
<gene>
    <name evidence="8" type="ORF">BDY21DRAFT_331243</name>
</gene>
<evidence type="ECO:0000256" key="4">
    <source>
        <dbReference type="ARBA" id="ARBA00023136"/>
    </source>
</evidence>
<keyword evidence="9" id="KW-1185">Reference proteome</keyword>
<sequence>MRCRHSALALLLLQLLAFALGSPTPTRGDRHQAERRTPEEAPEQNDGKYFHEQGGGDVLNHYDRRFFKGVVVYRERKQILHDMITAYAQFFTEKRLQTWIAHGTLLGWWWNAKILPWDWDIDTQVSDATLKYMGAHLNHTTYVYNSDDKHTRRRYLLDVNPYSVERVRGNGKNIIDARWIDVSNGLYIDITGLSDVELERPGILSCKNNHHYRVDELYPLRLSSYEGVQMLVPYAYESILADEYTDKALTETHFEGHNWDADIKEWIQNPEEIQDSEEAKLQAVSD</sequence>
<proteinExistence type="predicted"/>
<evidence type="ECO:0000256" key="1">
    <source>
        <dbReference type="ARBA" id="ARBA00004167"/>
    </source>
</evidence>
<evidence type="ECO:0000256" key="2">
    <source>
        <dbReference type="ARBA" id="ARBA00022692"/>
    </source>
</evidence>
<dbReference type="GO" id="GO:0016020">
    <property type="term" value="C:membrane"/>
    <property type="evidence" value="ECO:0007669"/>
    <property type="project" value="UniProtKB-SubCell"/>
</dbReference>
<keyword evidence="3" id="KW-1133">Transmembrane helix</keyword>
<evidence type="ECO:0000256" key="5">
    <source>
        <dbReference type="SAM" id="MobiDB-lite"/>
    </source>
</evidence>
<dbReference type="InterPro" id="IPR007074">
    <property type="entry name" value="LicD/FKTN/FKRP_NTP_transf"/>
</dbReference>
<feature type="domain" description="LicD/FKTN/FKRP nucleotidyltransferase" evidence="7">
    <location>
        <begin position="94"/>
        <end position="197"/>
    </location>
</feature>
<keyword evidence="6" id="KW-0732">Signal</keyword>
<dbReference type="PANTHER" id="PTHR15407">
    <property type="entry name" value="FUKUTIN-RELATED"/>
    <property type="match status" value="1"/>
</dbReference>
<reference evidence="8" key="1">
    <citation type="journal article" date="2020" name="Stud. Mycol.">
        <title>101 Dothideomycetes genomes: a test case for predicting lifestyles and emergence of pathogens.</title>
        <authorList>
            <person name="Haridas S."/>
            <person name="Albert R."/>
            <person name="Binder M."/>
            <person name="Bloem J."/>
            <person name="Labutti K."/>
            <person name="Salamov A."/>
            <person name="Andreopoulos B."/>
            <person name="Baker S."/>
            <person name="Barry K."/>
            <person name="Bills G."/>
            <person name="Bluhm B."/>
            <person name="Cannon C."/>
            <person name="Castanera R."/>
            <person name="Culley D."/>
            <person name="Daum C."/>
            <person name="Ezra D."/>
            <person name="Gonzalez J."/>
            <person name="Henrissat B."/>
            <person name="Kuo A."/>
            <person name="Liang C."/>
            <person name="Lipzen A."/>
            <person name="Lutzoni F."/>
            <person name="Magnuson J."/>
            <person name="Mondo S."/>
            <person name="Nolan M."/>
            <person name="Ohm R."/>
            <person name="Pangilinan J."/>
            <person name="Park H.-J."/>
            <person name="Ramirez L."/>
            <person name="Alfaro M."/>
            <person name="Sun H."/>
            <person name="Tritt A."/>
            <person name="Yoshinaga Y."/>
            <person name="Zwiers L.-H."/>
            <person name="Turgeon B."/>
            <person name="Goodwin S."/>
            <person name="Spatafora J."/>
            <person name="Crous P."/>
            <person name="Grigoriev I."/>
        </authorList>
    </citation>
    <scope>NUCLEOTIDE SEQUENCE</scope>
    <source>
        <strain evidence="8">ATCC 16933</strain>
    </source>
</reference>